<keyword evidence="4" id="KW-1185">Reference proteome</keyword>
<dbReference type="Proteomes" id="UP000813461">
    <property type="component" value="Unassembled WGS sequence"/>
</dbReference>
<gene>
    <name evidence="3" type="ORF">FB567DRAFT_448927</name>
</gene>
<dbReference type="InterPro" id="IPR004045">
    <property type="entry name" value="Glutathione_S-Trfase_N"/>
</dbReference>
<dbReference type="EMBL" id="JAGMVJ010000015">
    <property type="protein sequence ID" value="KAH7081057.1"/>
    <property type="molecule type" value="Genomic_DNA"/>
</dbReference>
<dbReference type="AlphaFoldDB" id="A0A8K0VVJ6"/>
<dbReference type="Gene3D" id="1.20.1050.10">
    <property type="match status" value="1"/>
</dbReference>
<dbReference type="Gene3D" id="3.40.30.10">
    <property type="entry name" value="Glutaredoxin"/>
    <property type="match status" value="1"/>
</dbReference>
<dbReference type="InterPro" id="IPR036249">
    <property type="entry name" value="Thioredoxin-like_sf"/>
</dbReference>
<evidence type="ECO:0000313" key="4">
    <source>
        <dbReference type="Proteomes" id="UP000813461"/>
    </source>
</evidence>
<feature type="domain" description="GST N-terminal" evidence="1">
    <location>
        <begin position="18"/>
        <end position="90"/>
    </location>
</feature>
<proteinExistence type="predicted"/>
<comment type="caution">
    <text evidence="3">The sequence shown here is derived from an EMBL/GenBank/DDBJ whole genome shotgun (WGS) entry which is preliminary data.</text>
</comment>
<dbReference type="InterPro" id="IPR054416">
    <property type="entry name" value="GST_UstS-like_C"/>
</dbReference>
<sequence>MEPEIVLYDLACTKNICFSPVVWRIRLMLNYKGIPYRTVFLEFPDIEPTLKELGLTPATSGPHYTVPSIHHLSSNTYLMGSELIAEFLESIYPDPTLPLTSELGREIATRARSVIGPVFGRLIMPRELNILSPRSQEYFRRTREATIGHTLENLLDPEKEEKAWSSVHDDITVTGELMLTNKKKGPFVLGASPSGTDFFIAGFLQSVRTVDEEVFLRMTSYPGHGDIYTACLPYMEKND</sequence>
<dbReference type="Pfam" id="PF13409">
    <property type="entry name" value="GST_N_2"/>
    <property type="match status" value="1"/>
</dbReference>
<evidence type="ECO:0000313" key="3">
    <source>
        <dbReference type="EMBL" id="KAH7081057.1"/>
    </source>
</evidence>
<name>A0A8K0VVJ6_9PLEO</name>
<reference evidence="3" key="1">
    <citation type="journal article" date="2021" name="Nat. Commun.">
        <title>Genetic determinants of endophytism in the Arabidopsis root mycobiome.</title>
        <authorList>
            <person name="Mesny F."/>
            <person name="Miyauchi S."/>
            <person name="Thiergart T."/>
            <person name="Pickel B."/>
            <person name="Atanasova L."/>
            <person name="Karlsson M."/>
            <person name="Huettel B."/>
            <person name="Barry K.W."/>
            <person name="Haridas S."/>
            <person name="Chen C."/>
            <person name="Bauer D."/>
            <person name="Andreopoulos W."/>
            <person name="Pangilinan J."/>
            <person name="LaButti K."/>
            <person name="Riley R."/>
            <person name="Lipzen A."/>
            <person name="Clum A."/>
            <person name="Drula E."/>
            <person name="Henrissat B."/>
            <person name="Kohler A."/>
            <person name="Grigoriev I.V."/>
            <person name="Martin F.M."/>
            <person name="Hacquard S."/>
        </authorList>
    </citation>
    <scope>NUCLEOTIDE SEQUENCE</scope>
    <source>
        <strain evidence="3">MPI-SDFR-AT-0120</strain>
    </source>
</reference>
<organism evidence="3 4">
    <name type="scientific">Paraphoma chrysanthemicola</name>
    <dbReference type="NCBI Taxonomy" id="798071"/>
    <lineage>
        <taxon>Eukaryota</taxon>
        <taxon>Fungi</taxon>
        <taxon>Dikarya</taxon>
        <taxon>Ascomycota</taxon>
        <taxon>Pezizomycotina</taxon>
        <taxon>Dothideomycetes</taxon>
        <taxon>Pleosporomycetidae</taxon>
        <taxon>Pleosporales</taxon>
        <taxon>Pleosporineae</taxon>
        <taxon>Phaeosphaeriaceae</taxon>
        <taxon>Paraphoma</taxon>
    </lineage>
</organism>
<dbReference type="OrthoDB" id="4951845at2759"/>
<evidence type="ECO:0000259" key="2">
    <source>
        <dbReference type="Pfam" id="PF22041"/>
    </source>
</evidence>
<evidence type="ECO:0008006" key="5">
    <source>
        <dbReference type="Google" id="ProtNLM"/>
    </source>
</evidence>
<evidence type="ECO:0000259" key="1">
    <source>
        <dbReference type="Pfam" id="PF13409"/>
    </source>
</evidence>
<protein>
    <recommendedName>
        <fullName evidence="5">GST N-terminal domain-containing protein</fullName>
    </recommendedName>
</protein>
<feature type="domain" description="Glutathione S-transferase UstS-like C-terminal" evidence="2">
    <location>
        <begin position="114"/>
        <end position="213"/>
    </location>
</feature>
<accession>A0A8K0VVJ6</accession>
<dbReference type="Pfam" id="PF22041">
    <property type="entry name" value="GST_C_7"/>
    <property type="match status" value="1"/>
</dbReference>
<dbReference type="SUPFAM" id="SSF52833">
    <property type="entry name" value="Thioredoxin-like"/>
    <property type="match status" value="1"/>
</dbReference>